<dbReference type="InterPro" id="IPR017850">
    <property type="entry name" value="Alkaline_phosphatase_core_sf"/>
</dbReference>
<dbReference type="PANTHER" id="PTHR42693">
    <property type="entry name" value="ARYLSULFATASE FAMILY MEMBER"/>
    <property type="match status" value="1"/>
</dbReference>
<organism evidence="8 9">
    <name type="scientific">Agaribacter flavus</name>
    <dbReference type="NCBI Taxonomy" id="1902781"/>
    <lineage>
        <taxon>Bacteria</taxon>
        <taxon>Pseudomonadati</taxon>
        <taxon>Pseudomonadota</taxon>
        <taxon>Gammaproteobacteria</taxon>
        <taxon>Alteromonadales</taxon>
        <taxon>Alteromonadaceae</taxon>
        <taxon>Agaribacter</taxon>
    </lineage>
</organism>
<evidence type="ECO:0000256" key="6">
    <source>
        <dbReference type="ARBA" id="ARBA00022837"/>
    </source>
</evidence>
<proteinExistence type="inferred from homology"/>
<comment type="similarity">
    <text evidence="2">Belongs to the sulfatase family.</text>
</comment>
<dbReference type="Gene3D" id="3.30.1120.10">
    <property type="match status" value="1"/>
</dbReference>
<dbReference type="Gene3D" id="3.40.720.10">
    <property type="entry name" value="Alkaline Phosphatase, subunit A"/>
    <property type="match status" value="1"/>
</dbReference>
<name>A0ABV7FRH5_9ALTE</name>
<reference evidence="9" key="1">
    <citation type="journal article" date="2019" name="Int. J. Syst. Evol. Microbiol.">
        <title>The Global Catalogue of Microorganisms (GCM) 10K type strain sequencing project: providing services to taxonomists for standard genome sequencing and annotation.</title>
        <authorList>
            <consortium name="The Broad Institute Genomics Platform"/>
            <consortium name="The Broad Institute Genome Sequencing Center for Infectious Disease"/>
            <person name="Wu L."/>
            <person name="Ma J."/>
        </authorList>
    </citation>
    <scope>NUCLEOTIDE SEQUENCE [LARGE SCALE GENOMIC DNA]</scope>
    <source>
        <strain evidence="9">KCTC 52473</strain>
    </source>
</reference>
<keyword evidence="5" id="KW-0378">Hydrolase</keyword>
<dbReference type="InterPro" id="IPR024607">
    <property type="entry name" value="Sulfatase_CS"/>
</dbReference>
<sequence>MRVLTVVASIILFVACQHPNMQPRSQTNDLSASSPEFTRPNIILFLVDDMGLMDMSVPMLVDKNGEAKPHPLNSFYRTPNLEKLADNGVRFTQFYAHSVCSPTRVSIFTGQNSARHKTTQWIHPLHNNSGNYGPKDWNWNGLTKENATLLTMLNEAGYQTIHVGKGHFAPAQAEGANPINIGFDENIGGAAHGAPGSYYGEEAYGKKKNKNIVPHLEAYHNTDTFLTEALTLEANKAIARAAEKNTPFFLYMSHYAVHTPFYSDPRFISNYDNTHKSEIAKTYASMVEGIDHSMGQLLEQLEQLNIAEDTLVIFLGDNGSTAPLSENKDLRFEPYTHASSAPLRGMKGTSYEGGMRVPFIASWAKPVPDNKNQQRLPIAQGKTITQIGSILDILPTLQTISAPDFSIQTTVDGDVLSKQFAGQFNHSRRQTFLNHFPHVHRSSYFTSYVNGDWKLVYFYPLKETFKVLDPLRHHGHSECRLFNLKDDPYEKYDLSKSHHKELKQMMRAMQAELDSMNALYPLKDDTVLLPSLACL</sequence>
<dbReference type="PANTHER" id="PTHR42693:SF42">
    <property type="entry name" value="ARYLSULFATASE G"/>
    <property type="match status" value="1"/>
</dbReference>
<dbReference type="PROSITE" id="PS00523">
    <property type="entry name" value="SULFATASE_1"/>
    <property type="match status" value="1"/>
</dbReference>
<dbReference type="PROSITE" id="PS51257">
    <property type="entry name" value="PROKAR_LIPOPROTEIN"/>
    <property type="match status" value="1"/>
</dbReference>
<feature type="domain" description="Sulfatase N-terminal" evidence="7">
    <location>
        <begin position="40"/>
        <end position="397"/>
    </location>
</feature>
<comment type="caution">
    <text evidence="8">The sequence shown here is derived from an EMBL/GenBank/DDBJ whole genome shotgun (WGS) entry which is preliminary data.</text>
</comment>
<comment type="cofactor">
    <cofactor evidence="1">
        <name>Ca(2+)</name>
        <dbReference type="ChEBI" id="CHEBI:29108"/>
    </cofactor>
</comment>
<dbReference type="Pfam" id="PF00884">
    <property type="entry name" value="Sulfatase"/>
    <property type="match status" value="1"/>
</dbReference>
<evidence type="ECO:0000256" key="4">
    <source>
        <dbReference type="ARBA" id="ARBA00022729"/>
    </source>
</evidence>
<evidence type="ECO:0000256" key="2">
    <source>
        <dbReference type="ARBA" id="ARBA00008779"/>
    </source>
</evidence>
<protein>
    <submittedName>
        <fullName evidence="8">Sulfatase-like hydrolase/transferase</fullName>
    </submittedName>
</protein>
<dbReference type="RefSeq" id="WP_376919952.1">
    <property type="nucleotide sequence ID" value="NZ_JBHRSW010000014.1"/>
</dbReference>
<evidence type="ECO:0000256" key="3">
    <source>
        <dbReference type="ARBA" id="ARBA00022723"/>
    </source>
</evidence>
<keyword evidence="9" id="KW-1185">Reference proteome</keyword>
<evidence type="ECO:0000313" key="8">
    <source>
        <dbReference type="EMBL" id="MFC3121821.1"/>
    </source>
</evidence>
<evidence type="ECO:0000256" key="1">
    <source>
        <dbReference type="ARBA" id="ARBA00001913"/>
    </source>
</evidence>
<evidence type="ECO:0000313" key="9">
    <source>
        <dbReference type="Proteomes" id="UP001595478"/>
    </source>
</evidence>
<keyword evidence="6" id="KW-0106">Calcium</keyword>
<dbReference type="SUPFAM" id="SSF53649">
    <property type="entry name" value="Alkaline phosphatase-like"/>
    <property type="match status" value="1"/>
</dbReference>
<dbReference type="InterPro" id="IPR050738">
    <property type="entry name" value="Sulfatase"/>
</dbReference>
<dbReference type="EMBL" id="JBHRSW010000014">
    <property type="protein sequence ID" value="MFC3121821.1"/>
    <property type="molecule type" value="Genomic_DNA"/>
</dbReference>
<keyword evidence="4" id="KW-0732">Signal</keyword>
<gene>
    <name evidence="8" type="ORF">ACFOHL_09330</name>
</gene>
<accession>A0ABV7FRH5</accession>
<dbReference type="Proteomes" id="UP001595478">
    <property type="component" value="Unassembled WGS sequence"/>
</dbReference>
<evidence type="ECO:0000259" key="7">
    <source>
        <dbReference type="Pfam" id="PF00884"/>
    </source>
</evidence>
<evidence type="ECO:0000256" key="5">
    <source>
        <dbReference type="ARBA" id="ARBA00022801"/>
    </source>
</evidence>
<dbReference type="InterPro" id="IPR000917">
    <property type="entry name" value="Sulfatase_N"/>
</dbReference>
<keyword evidence="3" id="KW-0479">Metal-binding</keyword>